<organism evidence="3 4">
    <name type="scientific">Cuscuta europaea</name>
    <name type="common">European dodder</name>
    <dbReference type="NCBI Taxonomy" id="41803"/>
    <lineage>
        <taxon>Eukaryota</taxon>
        <taxon>Viridiplantae</taxon>
        <taxon>Streptophyta</taxon>
        <taxon>Embryophyta</taxon>
        <taxon>Tracheophyta</taxon>
        <taxon>Spermatophyta</taxon>
        <taxon>Magnoliopsida</taxon>
        <taxon>eudicotyledons</taxon>
        <taxon>Gunneridae</taxon>
        <taxon>Pentapetalae</taxon>
        <taxon>asterids</taxon>
        <taxon>lamiids</taxon>
        <taxon>Solanales</taxon>
        <taxon>Convolvulaceae</taxon>
        <taxon>Cuscuteae</taxon>
        <taxon>Cuscuta</taxon>
        <taxon>Cuscuta subgen. Cuscuta</taxon>
    </lineage>
</organism>
<name>A0A9P1EL08_CUSEU</name>
<evidence type="ECO:0000259" key="2">
    <source>
        <dbReference type="Pfam" id="PF03732"/>
    </source>
</evidence>
<dbReference type="AlphaFoldDB" id="A0A9P1EL08"/>
<feature type="compositionally biased region" description="Basic residues" evidence="1">
    <location>
        <begin position="504"/>
        <end position="525"/>
    </location>
</feature>
<evidence type="ECO:0000256" key="1">
    <source>
        <dbReference type="SAM" id="MobiDB-lite"/>
    </source>
</evidence>
<sequence>MMRERPTVLEALTLDFFEEDSISIPPIDVTDFEINPDIIQVISINQFGNLKHEDPRVHMLWFNRTYQTFRISGVPIDTVKLILFPFSLRDKAVRWLNAFPPGHFTTWNALHHAFMHEYFPPSTVAKIRASIQNFRQATMETLNEAWDRYKGLQRKCPTQLMDVHDLMFYFYYGLQVVSKKELDHYSKMGSFLDMTPKESETLMENVISSAKNWYYESESSSETTLQGTDQISALTTIIDNLVTQVKNLKSQSSQVNKLSHFMEVQESLVDASTEAPTIDEESIDHGWISTEKQNLTGLQNEIFDEDEEIFEPISENVDAEDISCESDVENDELLKPHLAEFDEASHPEEEFEIIVIASCEELKKKTPESINEIEDLLDLLLETLDVQVDQENSAQNEKETSVEEVLDLLLDVLDTSTRLQTVQIEEEDLKNEDDFPYFILPPENEKDAQAFVLACEVFVKQWWYTRRVLRTELYDPRVGRSRKKVDKSVKLVTLKKHFWEVKKNSKKKVKKKSKKKTKNNKKNIKMKYEKKN</sequence>
<dbReference type="InterPro" id="IPR005162">
    <property type="entry name" value="Retrotrans_gag_dom"/>
</dbReference>
<evidence type="ECO:0000313" key="3">
    <source>
        <dbReference type="EMBL" id="CAH9113857.1"/>
    </source>
</evidence>
<comment type="caution">
    <text evidence="3">The sequence shown here is derived from an EMBL/GenBank/DDBJ whole genome shotgun (WGS) entry which is preliminary data.</text>
</comment>
<accession>A0A9P1EL08</accession>
<reference evidence="3" key="1">
    <citation type="submission" date="2022-07" db="EMBL/GenBank/DDBJ databases">
        <authorList>
            <person name="Macas J."/>
            <person name="Novak P."/>
            <person name="Neumann P."/>
        </authorList>
    </citation>
    <scope>NUCLEOTIDE SEQUENCE</scope>
</reference>
<dbReference type="Pfam" id="PF03732">
    <property type="entry name" value="Retrotrans_gag"/>
    <property type="match status" value="1"/>
</dbReference>
<protein>
    <recommendedName>
        <fullName evidence="2">Retrotransposon gag domain-containing protein</fullName>
    </recommendedName>
</protein>
<feature type="domain" description="Retrotransposon gag" evidence="2">
    <location>
        <begin position="83"/>
        <end position="175"/>
    </location>
</feature>
<gene>
    <name evidence="3" type="ORF">CEURO_LOCUS20191</name>
</gene>
<evidence type="ECO:0000313" key="4">
    <source>
        <dbReference type="Proteomes" id="UP001152484"/>
    </source>
</evidence>
<proteinExistence type="predicted"/>
<dbReference type="Proteomes" id="UP001152484">
    <property type="component" value="Unassembled WGS sequence"/>
</dbReference>
<dbReference type="EMBL" id="CAMAPE010000061">
    <property type="protein sequence ID" value="CAH9113857.1"/>
    <property type="molecule type" value="Genomic_DNA"/>
</dbReference>
<dbReference type="PANTHER" id="PTHR33223">
    <property type="entry name" value="CCHC-TYPE DOMAIN-CONTAINING PROTEIN"/>
    <property type="match status" value="1"/>
</dbReference>
<keyword evidence="4" id="KW-1185">Reference proteome</keyword>
<dbReference type="PANTHER" id="PTHR33223:SF11">
    <property type="entry name" value="ELEMENT PROTEIN, PUTATIVE-RELATED"/>
    <property type="match status" value="1"/>
</dbReference>
<feature type="region of interest" description="Disordered" evidence="1">
    <location>
        <begin position="502"/>
        <end position="532"/>
    </location>
</feature>
<dbReference type="OrthoDB" id="1299618at2759"/>